<feature type="transmembrane region" description="Helical" evidence="6">
    <location>
        <begin position="228"/>
        <end position="250"/>
    </location>
</feature>
<keyword evidence="4 6" id="KW-0472">Membrane</keyword>
<feature type="transmembrane region" description="Helical" evidence="6">
    <location>
        <begin position="102"/>
        <end position="131"/>
    </location>
</feature>
<organism evidence="7 8">
    <name type="scientific">Peptostreptococcus equinus</name>
    <dbReference type="NCBI Taxonomy" id="3003601"/>
    <lineage>
        <taxon>Bacteria</taxon>
        <taxon>Bacillati</taxon>
        <taxon>Bacillota</taxon>
        <taxon>Clostridia</taxon>
        <taxon>Peptostreptococcales</taxon>
        <taxon>Peptostreptococcaceae</taxon>
        <taxon>Peptostreptococcus</taxon>
    </lineage>
</organism>
<sequence length="254" mass="27004">MYDITIEKMTNAAKKKAEVLKSSILKYLISSAFAGAFIGIGILLIFTIGSQLGKSPATKTVMGLAFGIALNLVIFTGTDLFTGNNMVMTVGTMNKGTKLSDLIKVWCTSYIGNLIGAIILSFIFVGAGFMAKGPLAEFFSNAAQAKASGTFIQLFYKGILCNMLVCLAVLITFRTENDVAKLFMTVFCLFAFITSGFEHSIANMTVYAVPLLSGTMSKVTMAMAIHNLVPVTLGNVVGGAIIMGLGSYSLKSKN</sequence>
<comment type="similarity">
    <text evidence="5">Belongs to the FNT transporter (TC 1.A.16) family.</text>
</comment>
<gene>
    <name evidence="7" type="ORF">O0R46_02810</name>
</gene>
<dbReference type="InterPro" id="IPR024002">
    <property type="entry name" value="For/NO2_transpt_CS"/>
</dbReference>
<feature type="transmembrane region" description="Helical" evidence="6">
    <location>
        <begin position="61"/>
        <end position="81"/>
    </location>
</feature>
<feature type="transmembrane region" description="Helical" evidence="6">
    <location>
        <begin position="151"/>
        <end position="170"/>
    </location>
</feature>
<feature type="transmembrane region" description="Helical" evidence="6">
    <location>
        <begin position="24"/>
        <end position="49"/>
    </location>
</feature>
<proteinExistence type="inferred from homology"/>
<dbReference type="InterPro" id="IPR023271">
    <property type="entry name" value="Aquaporin-like"/>
</dbReference>
<evidence type="ECO:0000256" key="2">
    <source>
        <dbReference type="ARBA" id="ARBA00022692"/>
    </source>
</evidence>
<accession>A0ABY7JU04</accession>
<comment type="subcellular location">
    <subcellularLocation>
        <location evidence="1">Membrane</location>
        <topology evidence="1">Multi-pass membrane protein</topology>
    </subcellularLocation>
</comment>
<keyword evidence="2 6" id="KW-0812">Transmembrane</keyword>
<dbReference type="RefSeq" id="WP_269312064.1">
    <property type="nucleotide sequence ID" value="NZ_CP114052.1"/>
</dbReference>
<evidence type="ECO:0000256" key="5">
    <source>
        <dbReference type="ARBA" id="ARBA00049660"/>
    </source>
</evidence>
<dbReference type="Gene3D" id="1.20.1080.10">
    <property type="entry name" value="Glycerol uptake facilitator protein"/>
    <property type="match status" value="1"/>
</dbReference>
<evidence type="ECO:0000313" key="7">
    <source>
        <dbReference type="EMBL" id="WAW15392.1"/>
    </source>
</evidence>
<dbReference type="PANTHER" id="PTHR30520">
    <property type="entry name" value="FORMATE TRANSPORTER-RELATED"/>
    <property type="match status" value="1"/>
</dbReference>
<feature type="transmembrane region" description="Helical" evidence="6">
    <location>
        <begin position="182"/>
        <end position="208"/>
    </location>
</feature>
<evidence type="ECO:0000256" key="1">
    <source>
        <dbReference type="ARBA" id="ARBA00004141"/>
    </source>
</evidence>
<name>A0ABY7JU04_9FIRM</name>
<evidence type="ECO:0000256" key="3">
    <source>
        <dbReference type="ARBA" id="ARBA00022989"/>
    </source>
</evidence>
<dbReference type="PANTHER" id="PTHR30520:SF8">
    <property type="entry name" value="NITRITE TRANSPORTER NIRC"/>
    <property type="match status" value="1"/>
</dbReference>
<reference evidence="7" key="1">
    <citation type="submission" date="2022-12" db="EMBL/GenBank/DDBJ databases">
        <title>Peptostreptococcus.</title>
        <authorList>
            <person name="Lee S.H."/>
        </authorList>
    </citation>
    <scope>NUCLEOTIDE SEQUENCE</scope>
    <source>
        <strain evidence="7">CBA3647</strain>
    </source>
</reference>
<dbReference type="Proteomes" id="UP001164187">
    <property type="component" value="Chromosome"/>
</dbReference>
<keyword evidence="3 6" id="KW-1133">Transmembrane helix</keyword>
<dbReference type="EMBL" id="CP114052">
    <property type="protein sequence ID" value="WAW15392.1"/>
    <property type="molecule type" value="Genomic_DNA"/>
</dbReference>
<evidence type="ECO:0000256" key="6">
    <source>
        <dbReference type="SAM" id="Phobius"/>
    </source>
</evidence>
<dbReference type="InterPro" id="IPR000292">
    <property type="entry name" value="For/NO2_transpt"/>
</dbReference>
<keyword evidence="8" id="KW-1185">Reference proteome</keyword>
<protein>
    <submittedName>
        <fullName evidence="7">Formate/nitrite transporter family protein</fullName>
    </submittedName>
</protein>
<dbReference type="PROSITE" id="PS01006">
    <property type="entry name" value="FORMATE_NITRITE_TP_2"/>
    <property type="match status" value="1"/>
</dbReference>
<evidence type="ECO:0000313" key="8">
    <source>
        <dbReference type="Proteomes" id="UP001164187"/>
    </source>
</evidence>
<evidence type="ECO:0000256" key="4">
    <source>
        <dbReference type="ARBA" id="ARBA00023136"/>
    </source>
</evidence>
<dbReference type="Pfam" id="PF01226">
    <property type="entry name" value="Form_Nir_trans"/>
    <property type="match status" value="1"/>
</dbReference>